<dbReference type="NCBIfam" id="NF003477">
    <property type="entry name" value="PRK05122.1"/>
    <property type="match status" value="1"/>
</dbReference>
<keyword evidence="5 7" id="KW-1133">Transmembrane helix</keyword>
<feature type="transmembrane region" description="Helical" evidence="7">
    <location>
        <begin position="108"/>
        <end position="135"/>
    </location>
</feature>
<evidence type="ECO:0000256" key="2">
    <source>
        <dbReference type="ARBA" id="ARBA00022448"/>
    </source>
</evidence>
<feature type="transmembrane region" description="Helical" evidence="7">
    <location>
        <begin position="260"/>
        <end position="280"/>
    </location>
</feature>
<feature type="transmembrane region" description="Helical" evidence="7">
    <location>
        <begin position="41"/>
        <end position="60"/>
    </location>
</feature>
<comment type="subcellular location">
    <subcellularLocation>
        <location evidence="1">Cell membrane</location>
        <topology evidence="1">Multi-pass membrane protein</topology>
    </subcellularLocation>
</comment>
<keyword evidence="10" id="KW-1185">Reference proteome</keyword>
<dbReference type="InterPro" id="IPR050171">
    <property type="entry name" value="MFS_Transporters"/>
</dbReference>
<dbReference type="InterPro" id="IPR036259">
    <property type="entry name" value="MFS_trans_sf"/>
</dbReference>
<reference evidence="9 10" key="1">
    <citation type="submission" date="2022-06" db="EMBL/GenBank/DDBJ databases">
        <title>Endosaccharibacter gen. nov., sp. nov., endophytic bacteria isolated from sugarcane.</title>
        <authorList>
            <person name="Pitiwittayakul N."/>
            <person name="Yukphan P."/>
            <person name="Charoenyingcharoen P."/>
            <person name="Tanasupawat S."/>
        </authorList>
    </citation>
    <scope>NUCLEOTIDE SEQUENCE [LARGE SCALE GENOMIC DNA]</scope>
    <source>
        <strain evidence="9 10">KSS8</strain>
    </source>
</reference>
<dbReference type="Gene3D" id="1.20.1250.20">
    <property type="entry name" value="MFS general substrate transporter like domains"/>
    <property type="match status" value="1"/>
</dbReference>
<feature type="transmembrane region" description="Helical" evidence="7">
    <location>
        <begin position="215"/>
        <end position="240"/>
    </location>
</feature>
<keyword evidence="2" id="KW-0813">Transport</keyword>
<dbReference type="InterPro" id="IPR020846">
    <property type="entry name" value="MFS_dom"/>
</dbReference>
<feature type="transmembrane region" description="Helical" evidence="7">
    <location>
        <begin position="292"/>
        <end position="309"/>
    </location>
</feature>
<evidence type="ECO:0000256" key="5">
    <source>
        <dbReference type="ARBA" id="ARBA00022989"/>
    </source>
</evidence>
<feature type="transmembrane region" description="Helical" evidence="7">
    <location>
        <begin position="315"/>
        <end position="339"/>
    </location>
</feature>
<feature type="transmembrane region" description="Helical" evidence="7">
    <location>
        <begin position="12"/>
        <end position="35"/>
    </location>
</feature>
<keyword evidence="3" id="KW-1003">Cell membrane</keyword>
<dbReference type="SUPFAM" id="SSF103473">
    <property type="entry name" value="MFS general substrate transporter"/>
    <property type="match status" value="1"/>
</dbReference>
<evidence type="ECO:0000256" key="4">
    <source>
        <dbReference type="ARBA" id="ARBA00022692"/>
    </source>
</evidence>
<evidence type="ECO:0000256" key="1">
    <source>
        <dbReference type="ARBA" id="ARBA00004651"/>
    </source>
</evidence>
<evidence type="ECO:0000256" key="6">
    <source>
        <dbReference type="ARBA" id="ARBA00023136"/>
    </source>
</evidence>
<dbReference type="InterPro" id="IPR011701">
    <property type="entry name" value="MFS"/>
</dbReference>
<keyword evidence="4 7" id="KW-0812">Transmembrane</keyword>
<evidence type="ECO:0000256" key="3">
    <source>
        <dbReference type="ARBA" id="ARBA00022475"/>
    </source>
</evidence>
<dbReference type="Pfam" id="PF07690">
    <property type="entry name" value="MFS_1"/>
    <property type="match status" value="2"/>
</dbReference>
<proteinExistence type="predicted"/>
<evidence type="ECO:0000256" key="7">
    <source>
        <dbReference type="SAM" id="Phobius"/>
    </source>
</evidence>
<evidence type="ECO:0000313" key="10">
    <source>
        <dbReference type="Proteomes" id="UP001524587"/>
    </source>
</evidence>
<organism evidence="9 10">
    <name type="scientific">Endosaccharibacter trunci</name>
    <dbReference type="NCBI Taxonomy" id="2812733"/>
    <lineage>
        <taxon>Bacteria</taxon>
        <taxon>Pseudomonadati</taxon>
        <taxon>Pseudomonadota</taxon>
        <taxon>Alphaproteobacteria</taxon>
        <taxon>Acetobacterales</taxon>
        <taxon>Acetobacteraceae</taxon>
        <taxon>Endosaccharibacter</taxon>
    </lineage>
</organism>
<feature type="transmembrane region" description="Helical" evidence="7">
    <location>
        <begin position="176"/>
        <end position="195"/>
    </location>
</feature>
<evidence type="ECO:0000259" key="8">
    <source>
        <dbReference type="PROSITE" id="PS50850"/>
    </source>
</evidence>
<comment type="caution">
    <text evidence="9">The sequence shown here is derived from an EMBL/GenBank/DDBJ whole genome shotgun (WGS) entry which is preliminary data.</text>
</comment>
<dbReference type="PROSITE" id="PS50850">
    <property type="entry name" value="MFS"/>
    <property type="match status" value="1"/>
</dbReference>
<feature type="transmembrane region" description="Helical" evidence="7">
    <location>
        <begin position="81"/>
        <end position="102"/>
    </location>
</feature>
<dbReference type="EMBL" id="JAMSKV010000006">
    <property type="protein sequence ID" value="MCQ8278501.1"/>
    <property type="molecule type" value="Genomic_DNA"/>
</dbReference>
<gene>
    <name evidence="9" type="ORF">NFI95_08550</name>
</gene>
<dbReference type="RefSeq" id="WP_422863981.1">
    <property type="nucleotide sequence ID" value="NZ_JAMSKV010000006.1"/>
</dbReference>
<dbReference type="PANTHER" id="PTHR23517">
    <property type="entry name" value="RESISTANCE PROTEIN MDTM, PUTATIVE-RELATED-RELATED"/>
    <property type="match status" value="1"/>
</dbReference>
<accession>A0ABT1W6J1</accession>
<sequence>MPETVSRHRDAARIAGTVFFTLLAYISIGLPLAVIPTFTHLGIGFDVVIAGLAVSLQYLATFASRGLAGYIVDTRGARRSVLLGLILLVLAGILTAAAGALATAPWLALAALLLSRLVLGTSESCTGTGCITWAIGLVGPARTAQVISFNGIASYGGIALGAPLGLALAGGHLARGLESVGVLTAVLGVFGFLLARTRPAVPPSGGGASVRFWRILRTVSPFGAALALASVGFGVIATFITLFYDQQGWHRPGVAQSGPFGAGTALSVFGIAFILARVFFVNQIGRRGGVTVTIASLWVEIAGLLLIWVSPAPFVAVLGCGLTGAGFALVFPAMGVLAVDRVGPGSRGSAIGAYSVFLDVSLGLSGPVLGVISKGFGYASLFLCAALSNALALGLCLWLRRGLPQRG</sequence>
<feature type="transmembrane region" description="Helical" evidence="7">
    <location>
        <begin position="351"/>
        <end position="372"/>
    </location>
</feature>
<feature type="domain" description="Major facilitator superfamily (MFS) profile" evidence="8">
    <location>
        <begin position="13"/>
        <end position="404"/>
    </location>
</feature>
<feature type="transmembrane region" description="Helical" evidence="7">
    <location>
        <begin position="147"/>
        <end position="170"/>
    </location>
</feature>
<feature type="transmembrane region" description="Helical" evidence="7">
    <location>
        <begin position="378"/>
        <end position="399"/>
    </location>
</feature>
<dbReference type="Proteomes" id="UP001524587">
    <property type="component" value="Unassembled WGS sequence"/>
</dbReference>
<protein>
    <submittedName>
        <fullName evidence="9">MFS transporter</fullName>
    </submittedName>
</protein>
<dbReference type="PANTHER" id="PTHR23517:SF13">
    <property type="entry name" value="MAJOR FACILITATOR SUPERFAMILY MFS_1"/>
    <property type="match status" value="1"/>
</dbReference>
<evidence type="ECO:0000313" key="9">
    <source>
        <dbReference type="EMBL" id="MCQ8278501.1"/>
    </source>
</evidence>
<name>A0ABT1W6J1_9PROT</name>
<keyword evidence="6 7" id="KW-0472">Membrane</keyword>